<dbReference type="InterPro" id="IPR043504">
    <property type="entry name" value="Peptidase_S1_PA_chymotrypsin"/>
</dbReference>
<gene>
    <name evidence="1" type="ORF">METZ01_LOCUS340038</name>
</gene>
<dbReference type="GO" id="GO:0004252">
    <property type="term" value="F:serine-type endopeptidase activity"/>
    <property type="evidence" value="ECO:0007669"/>
    <property type="project" value="TreeGrafter"/>
</dbReference>
<organism evidence="1">
    <name type="scientific">marine metagenome</name>
    <dbReference type="NCBI Taxonomy" id="408172"/>
    <lineage>
        <taxon>unclassified sequences</taxon>
        <taxon>metagenomes</taxon>
        <taxon>ecological metagenomes</taxon>
    </lineage>
</organism>
<dbReference type="SUPFAM" id="SSF50494">
    <property type="entry name" value="Trypsin-like serine proteases"/>
    <property type="match status" value="1"/>
</dbReference>
<dbReference type="Pfam" id="PF13365">
    <property type="entry name" value="Trypsin_2"/>
    <property type="match status" value="1"/>
</dbReference>
<protein>
    <recommendedName>
        <fullName evidence="2">Serine protease</fullName>
    </recommendedName>
</protein>
<dbReference type="EMBL" id="UINC01115855">
    <property type="protein sequence ID" value="SVC87184.1"/>
    <property type="molecule type" value="Genomic_DNA"/>
</dbReference>
<accession>A0A382QNV5</accession>
<evidence type="ECO:0000313" key="1">
    <source>
        <dbReference type="EMBL" id="SVC87184.1"/>
    </source>
</evidence>
<name>A0A382QNV5_9ZZZZ</name>
<evidence type="ECO:0008006" key="2">
    <source>
        <dbReference type="Google" id="ProtNLM"/>
    </source>
</evidence>
<dbReference type="PANTHER" id="PTHR45980:SF9">
    <property type="entry name" value="PROTEASE DO-LIKE 10, MITOCHONDRIAL-RELATED"/>
    <property type="match status" value="1"/>
</dbReference>
<dbReference type="PANTHER" id="PTHR45980">
    <property type="match status" value="1"/>
</dbReference>
<sequence>INTENPKLMQEIYVAGYPFGDSLSTSIKITKGIVSSLTGIYNNFSNIQIDAALQPGNSGGPIFDNSGNVVAVAVSKVDLKFILNEYGTLPENVNFGIKSSVIKDFLISNNVSNLPKPNTSRVTTRELSEQATDSTYYLDCFMTIAQAKKLISEKVIYTDFIDNN</sequence>
<proteinExistence type="predicted"/>
<reference evidence="1" key="1">
    <citation type="submission" date="2018-05" db="EMBL/GenBank/DDBJ databases">
        <authorList>
            <person name="Lanie J.A."/>
            <person name="Ng W.-L."/>
            <person name="Kazmierczak K.M."/>
            <person name="Andrzejewski T.M."/>
            <person name="Davidsen T.M."/>
            <person name="Wayne K.J."/>
            <person name="Tettelin H."/>
            <person name="Glass J.I."/>
            <person name="Rusch D."/>
            <person name="Podicherti R."/>
            <person name="Tsui H.-C.T."/>
            <person name="Winkler M.E."/>
        </authorList>
    </citation>
    <scope>NUCLEOTIDE SEQUENCE</scope>
</reference>
<dbReference type="InterPro" id="IPR009003">
    <property type="entry name" value="Peptidase_S1_PA"/>
</dbReference>
<dbReference type="AlphaFoldDB" id="A0A382QNV5"/>
<dbReference type="Gene3D" id="2.40.10.10">
    <property type="entry name" value="Trypsin-like serine proteases"/>
    <property type="match status" value="1"/>
</dbReference>
<feature type="non-terminal residue" evidence="1">
    <location>
        <position position="1"/>
    </location>
</feature>